<dbReference type="Proteomes" id="UP001497623">
    <property type="component" value="Unassembled WGS sequence"/>
</dbReference>
<dbReference type="SMART" id="SM01383">
    <property type="entry name" value="Ribosomal_L2"/>
    <property type="match status" value="1"/>
</dbReference>
<evidence type="ECO:0000313" key="2">
    <source>
        <dbReference type="EMBL" id="CAL4157187.1"/>
    </source>
</evidence>
<dbReference type="EMBL" id="CAXKWB010041921">
    <property type="protein sequence ID" value="CAL4157187.1"/>
    <property type="molecule type" value="Genomic_DNA"/>
</dbReference>
<evidence type="ECO:0000259" key="1">
    <source>
        <dbReference type="SMART" id="SM01383"/>
    </source>
</evidence>
<gene>
    <name evidence="2" type="ORF">MNOR_LOCUS31829</name>
</gene>
<protein>
    <recommendedName>
        <fullName evidence="1">Large ribosomal subunit protein uL2 RNA-binding domain-containing protein</fullName>
    </recommendedName>
</protein>
<name>A0AAV2S4Z3_MEGNR</name>
<dbReference type="InterPro" id="IPR022666">
    <property type="entry name" value="Ribosomal_uL2_RNA-bd_dom"/>
</dbReference>
<feature type="non-terminal residue" evidence="2">
    <location>
        <position position="143"/>
    </location>
</feature>
<evidence type="ECO:0000313" key="3">
    <source>
        <dbReference type="Proteomes" id="UP001497623"/>
    </source>
</evidence>
<dbReference type="GO" id="GO:0005840">
    <property type="term" value="C:ribosome"/>
    <property type="evidence" value="ECO:0007669"/>
    <property type="project" value="InterPro"/>
</dbReference>
<organism evidence="2 3">
    <name type="scientific">Meganyctiphanes norvegica</name>
    <name type="common">Northern krill</name>
    <name type="synonym">Thysanopoda norvegica</name>
    <dbReference type="NCBI Taxonomy" id="48144"/>
    <lineage>
        <taxon>Eukaryota</taxon>
        <taxon>Metazoa</taxon>
        <taxon>Ecdysozoa</taxon>
        <taxon>Arthropoda</taxon>
        <taxon>Crustacea</taxon>
        <taxon>Multicrustacea</taxon>
        <taxon>Malacostraca</taxon>
        <taxon>Eumalacostraca</taxon>
        <taxon>Eucarida</taxon>
        <taxon>Euphausiacea</taxon>
        <taxon>Euphausiidae</taxon>
        <taxon>Meganyctiphanes</taxon>
    </lineage>
</organism>
<dbReference type="GO" id="GO:0006412">
    <property type="term" value="P:translation"/>
    <property type="evidence" value="ECO:0007669"/>
    <property type="project" value="InterPro"/>
</dbReference>
<dbReference type="Pfam" id="PF00181">
    <property type="entry name" value="Ribosomal_L2_N"/>
    <property type="match status" value="1"/>
</dbReference>
<keyword evidence="3" id="KW-1185">Reference proteome</keyword>
<dbReference type="AlphaFoldDB" id="A0AAV2S4Z3"/>
<feature type="domain" description="Large ribosomal subunit protein uL2 RNA-binding" evidence="1">
    <location>
        <begin position="75"/>
        <end position="141"/>
    </location>
</feature>
<reference evidence="2 3" key="1">
    <citation type="submission" date="2024-05" db="EMBL/GenBank/DDBJ databases">
        <authorList>
            <person name="Wallberg A."/>
        </authorList>
    </citation>
    <scope>NUCLEOTIDE SEQUENCE [LARGE SCALE GENOMIC DNA]</scope>
</reference>
<dbReference type="GO" id="GO:0003735">
    <property type="term" value="F:structural constituent of ribosome"/>
    <property type="evidence" value="ECO:0007669"/>
    <property type="project" value="InterPro"/>
</dbReference>
<comment type="caution">
    <text evidence="2">The sequence shown here is derived from an EMBL/GenBank/DDBJ whole genome shotgun (WGS) entry which is preliminary data.</text>
</comment>
<proteinExistence type="predicted"/>
<dbReference type="SUPFAM" id="SSF50249">
    <property type="entry name" value="Nucleic acid-binding proteins"/>
    <property type="match status" value="1"/>
</dbReference>
<dbReference type="InterPro" id="IPR012340">
    <property type="entry name" value="NA-bd_OB-fold"/>
</dbReference>
<dbReference type="Gene3D" id="2.40.50.140">
    <property type="entry name" value="Nucleic acid-binding proteins"/>
    <property type="match status" value="1"/>
</dbReference>
<sequence>MNNLQCIARSLASLSLNPVVPRSTSRVISIQVRNLNIHYVDQPKPGDTKNLRFKVHYPEDGKYTVKPLKMTKLAGRDPDTGRLIVGTLGGGHKRNYRWIDWDRTGPKDDSYLEERVIHIQYDPNRSSRIALVASGTKMRYNFI</sequence>
<accession>A0AAV2S4Z3</accession>